<reference evidence="1" key="1">
    <citation type="journal article" date="2019" name="Sci. Rep.">
        <title>Draft genome of Tanacetum cinerariifolium, the natural source of mosquito coil.</title>
        <authorList>
            <person name="Yamashiro T."/>
            <person name="Shiraishi A."/>
            <person name="Satake H."/>
            <person name="Nakayama K."/>
        </authorList>
    </citation>
    <scope>NUCLEOTIDE SEQUENCE</scope>
</reference>
<dbReference type="AlphaFoldDB" id="A0A699U9Y2"/>
<organism evidence="1">
    <name type="scientific">Tanacetum cinerariifolium</name>
    <name type="common">Dalmatian daisy</name>
    <name type="synonym">Chrysanthemum cinerariifolium</name>
    <dbReference type="NCBI Taxonomy" id="118510"/>
    <lineage>
        <taxon>Eukaryota</taxon>
        <taxon>Viridiplantae</taxon>
        <taxon>Streptophyta</taxon>
        <taxon>Embryophyta</taxon>
        <taxon>Tracheophyta</taxon>
        <taxon>Spermatophyta</taxon>
        <taxon>Magnoliopsida</taxon>
        <taxon>eudicotyledons</taxon>
        <taxon>Gunneridae</taxon>
        <taxon>Pentapetalae</taxon>
        <taxon>asterids</taxon>
        <taxon>campanulids</taxon>
        <taxon>Asterales</taxon>
        <taxon>Asteraceae</taxon>
        <taxon>Asteroideae</taxon>
        <taxon>Anthemideae</taxon>
        <taxon>Anthemidinae</taxon>
        <taxon>Tanacetum</taxon>
    </lineage>
</organism>
<feature type="non-terminal residue" evidence="1">
    <location>
        <position position="1"/>
    </location>
</feature>
<proteinExistence type="predicted"/>
<evidence type="ECO:0000313" key="1">
    <source>
        <dbReference type="EMBL" id="GFD18038.1"/>
    </source>
</evidence>
<protein>
    <submittedName>
        <fullName evidence="1">Uncharacterized protein</fullName>
    </submittedName>
</protein>
<name>A0A699U9Y2_TANCI</name>
<gene>
    <name evidence="1" type="ORF">Tci_890007</name>
</gene>
<dbReference type="EMBL" id="BKCJ011304723">
    <property type="protein sequence ID" value="GFD18038.1"/>
    <property type="molecule type" value="Genomic_DNA"/>
</dbReference>
<accession>A0A699U9Y2</accession>
<comment type="caution">
    <text evidence="1">The sequence shown here is derived from an EMBL/GenBank/DDBJ whole genome shotgun (WGS) entry which is preliminary data.</text>
</comment>
<sequence length="129" mass="14422">ARVGLVQQVQIGVGAVVDEQRFEVRARYVALQLLVICKIFRRMVIDVRIDVFRRLLTTDPEALDQVSRGQPAFPPGNGLDQTVAKCQIPPNLLDVLRTRLVDDDGDRRGAADSIPQAARHLAIDRQLQE</sequence>